<evidence type="ECO:0000259" key="9">
    <source>
        <dbReference type="Pfam" id="PF13490"/>
    </source>
</evidence>
<gene>
    <name evidence="10" type="ORF">E1267_30960</name>
</gene>
<accession>A0A4R4N4R6</accession>
<keyword evidence="3 8" id="KW-1133">Transmembrane helix</keyword>
<dbReference type="Pfam" id="PF13490">
    <property type="entry name" value="zf-HC2"/>
    <property type="match status" value="1"/>
</dbReference>
<dbReference type="PANTHER" id="PTHR37461:SF1">
    <property type="entry name" value="ANTI-SIGMA-K FACTOR RSKA"/>
    <property type="match status" value="1"/>
</dbReference>
<comment type="caution">
    <text evidence="10">The sequence shown here is derived from an EMBL/GenBank/DDBJ whole genome shotgun (WGS) entry which is preliminary data.</text>
</comment>
<organism evidence="10 11">
    <name type="scientific">Nonomuraea longispora</name>
    <dbReference type="NCBI Taxonomy" id="1848320"/>
    <lineage>
        <taxon>Bacteria</taxon>
        <taxon>Bacillati</taxon>
        <taxon>Actinomycetota</taxon>
        <taxon>Actinomycetes</taxon>
        <taxon>Streptosporangiales</taxon>
        <taxon>Streptosporangiaceae</taxon>
        <taxon>Nonomuraea</taxon>
    </lineage>
</organism>
<dbReference type="InterPro" id="IPR041916">
    <property type="entry name" value="Anti_sigma_zinc_sf"/>
</dbReference>
<keyword evidence="4" id="KW-0805">Transcription regulation</keyword>
<dbReference type="Gene3D" id="1.10.10.1320">
    <property type="entry name" value="Anti-sigma factor, zinc-finger domain"/>
    <property type="match status" value="1"/>
</dbReference>
<feature type="region of interest" description="Disordered" evidence="7">
    <location>
        <begin position="114"/>
        <end position="167"/>
    </location>
</feature>
<keyword evidence="6" id="KW-0804">Transcription</keyword>
<keyword evidence="11" id="KW-1185">Reference proteome</keyword>
<evidence type="ECO:0000256" key="2">
    <source>
        <dbReference type="ARBA" id="ARBA00022692"/>
    </source>
</evidence>
<dbReference type="PANTHER" id="PTHR37461">
    <property type="entry name" value="ANTI-SIGMA-K FACTOR RSKA"/>
    <property type="match status" value="1"/>
</dbReference>
<dbReference type="RefSeq" id="WP_132337660.1">
    <property type="nucleotide sequence ID" value="NZ_SMJZ01000149.1"/>
</dbReference>
<keyword evidence="5 8" id="KW-0472">Membrane</keyword>
<dbReference type="GO" id="GO:0006417">
    <property type="term" value="P:regulation of translation"/>
    <property type="evidence" value="ECO:0007669"/>
    <property type="project" value="TreeGrafter"/>
</dbReference>
<dbReference type="AlphaFoldDB" id="A0A4R4N4R6"/>
<feature type="domain" description="Putative zinc-finger" evidence="9">
    <location>
        <begin position="4"/>
        <end position="37"/>
    </location>
</feature>
<dbReference type="OrthoDB" id="5242431at2"/>
<evidence type="ECO:0000256" key="1">
    <source>
        <dbReference type="ARBA" id="ARBA00004167"/>
    </source>
</evidence>
<reference evidence="10 11" key="1">
    <citation type="submission" date="2019-02" db="EMBL/GenBank/DDBJ databases">
        <title>Draft genome sequences of novel Actinobacteria.</title>
        <authorList>
            <person name="Sahin N."/>
            <person name="Ay H."/>
            <person name="Saygin H."/>
        </authorList>
    </citation>
    <scope>NUCLEOTIDE SEQUENCE [LARGE SCALE GENOMIC DNA]</scope>
    <source>
        <strain evidence="10 11">KC201</strain>
    </source>
</reference>
<feature type="compositionally biased region" description="Low complexity" evidence="7">
    <location>
        <begin position="114"/>
        <end position="129"/>
    </location>
</feature>
<evidence type="ECO:0000256" key="3">
    <source>
        <dbReference type="ARBA" id="ARBA00022989"/>
    </source>
</evidence>
<keyword evidence="2 8" id="KW-0812">Transmembrane</keyword>
<dbReference type="InterPro" id="IPR027383">
    <property type="entry name" value="Znf_put"/>
</dbReference>
<evidence type="ECO:0000313" key="11">
    <source>
        <dbReference type="Proteomes" id="UP000295157"/>
    </source>
</evidence>
<evidence type="ECO:0000256" key="8">
    <source>
        <dbReference type="SAM" id="Phobius"/>
    </source>
</evidence>
<dbReference type="Proteomes" id="UP000295157">
    <property type="component" value="Unassembled WGS sequence"/>
</dbReference>
<sequence length="259" mass="27148">MMTCEEIRLSMGAHALGALEPDEAIEIDNHLATCEACGGELVELEGVASFLGKVSERDVELVSSPPRQVLDRLLNDRVRRNRRGRVLMAVAASAAAVVVGGTVWTTLGTAGHEDTAAAPASAPSSQSAQEKAEPRAELYSDSKPSASEAPEPKASERAVAGSRFSGENSATGYRATVTAVPGAGGTELSVSLDGVPAGTTARLVVVAHDGRRDPAGSWDVRSRDRAAFQSTTSLPMDDIARFELVDEKGKALVRIQARK</sequence>
<evidence type="ECO:0000256" key="6">
    <source>
        <dbReference type="ARBA" id="ARBA00023163"/>
    </source>
</evidence>
<evidence type="ECO:0000256" key="7">
    <source>
        <dbReference type="SAM" id="MobiDB-lite"/>
    </source>
</evidence>
<dbReference type="EMBL" id="SMJZ01000149">
    <property type="protein sequence ID" value="TDC01807.1"/>
    <property type="molecule type" value="Genomic_DNA"/>
</dbReference>
<evidence type="ECO:0000313" key="10">
    <source>
        <dbReference type="EMBL" id="TDC01807.1"/>
    </source>
</evidence>
<evidence type="ECO:0000256" key="4">
    <source>
        <dbReference type="ARBA" id="ARBA00023015"/>
    </source>
</evidence>
<feature type="transmembrane region" description="Helical" evidence="8">
    <location>
        <begin position="86"/>
        <end position="107"/>
    </location>
</feature>
<proteinExistence type="predicted"/>
<protein>
    <submittedName>
        <fullName evidence="10">Zf-HC2 domain-containing protein</fullName>
    </submittedName>
</protein>
<name>A0A4R4N4R6_9ACTN</name>
<feature type="compositionally biased region" description="Basic and acidic residues" evidence="7">
    <location>
        <begin position="130"/>
        <end position="140"/>
    </location>
</feature>
<dbReference type="InterPro" id="IPR051474">
    <property type="entry name" value="Anti-sigma-K/W_factor"/>
</dbReference>
<dbReference type="GO" id="GO:0016989">
    <property type="term" value="F:sigma factor antagonist activity"/>
    <property type="evidence" value="ECO:0007669"/>
    <property type="project" value="TreeGrafter"/>
</dbReference>
<comment type="subcellular location">
    <subcellularLocation>
        <location evidence="1">Membrane</location>
        <topology evidence="1">Single-pass membrane protein</topology>
    </subcellularLocation>
</comment>
<evidence type="ECO:0000256" key="5">
    <source>
        <dbReference type="ARBA" id="ARBA00023136"/>
    </source>
</evidence>
<dbReference type="GO" id="GO:0016020">
    <property type="term" value="C:membrane"/>
    <property type="evidence" value="ECO:0007669"/>
    <property type="project" value="UniProtKB-SubCell"/>
</dbReference>